<evidence type="ECO:0000256" key="3">
    <source>
        <dbReference type="SAM" id="MobiDB-lite"/>
    </source>
</evidence>
<feature type="compositionally biased region" description="Acidic residues" evidence="3">
    <location>
        <begin position="351"/>
        <end position="360"/>
    </location>
</feature>
<dbReference type="Pfam" id="PF01522">
    <property type="entry name" value="Polysacc_deac_1"/>
    <property type="match status" value="1"/>
</dbReference>
<feature type="compositionally biased region" description="Gly residues" evidence="3">
    <location>
        <begin position="370"/>
        <end position="395"/>
    </location>
</feature>
<evidence type="ECO:0000256" key="2">
    <source>
        <dbReference type="ARBA" id="ARBA00022729"/>
    </source>
</evidence>
<feature type="domain" description="NodB homology" evidence="4">
    <location>
        <begin position="33"/>
        <end position="106"/>
    </location>
</feature>
<proteinExistence type="predicted"/>
<feature type="compositionally biased region" description="Low complexity" evidence="3">
    <location>
        <begin position="396"/>
        <end position="412"/>
    </location>
</feature>
<dbReference type="GO" id="GO:0005576">
    <property type="term" value="C:extracellular region"/>
    <property type="evidence" value="ECO:0007669"/>
    <property type="project" value="UniProtKB-SubCell"/>
</dbReference>
<keyword evidence="6" id="KW-1185">Reference proteome</keyword>
<dbReference type="InterPro" id="IPR011330">
    <property type="entry name" value="Glyco_hydro/deAcase_b/a-brl"/>
</dbReference>
<sequence>MTGALNRRTYLRAAGGAVALASGAGVVSGTGTNGKLVFVYDDGPDDDYTRALPIHEEEGVPACSACMGASVVPGREHYMGPDQLVELEEAGWEIMSHSLYHLHHGEIDVTRSVAAEDERLSVAWDTHANPPKINSPLVVSDGGRSATVTVVGSGTDDTGEPYLQLDGSVGTTFDAGAGVTERFSEDIMRDRLARSVERLEGMGVTVDNFVYPYGAHSAASDRVTRELFDAVANWGKEGGRNPGQGADPYRLRRQQFDGREASFEEIARYLDRVAENDELGILGGHTFYDDLPASRIRKTIRMAKKRGLEIVTLREALEADGTASGGSSGATSTPTPTPTATPTQTSTATPDEVEDEEEDASSGTTRQSSGGSGSSSGGSGSSSGGSGSSSGGSGSNTGSSKSSSGGSKRSVGSGSGERSRTTATSTPTRTTTSAEGPASRSTSTPTATATETPTSSPTTEATATRTPTRTHTRAPAERARRTTQQSRAKRRREGDDLFEFVDDIGAFFARLLGL</sequence>
<feature type="region of interest" description="Disordered" evidence="3">
    <location>
        <begin position="320"/>
        <end position="496"/>
    </location>
</feature>
<dbReference type="SUPFAM" id="SSF88713">
    <property type="entry name" value="Glycoside hydrolase/deacetylase"/>
    <property type="match status" value="1"/>
</dbReference>
<dbReference type="AlphaFoldDB" id="A0ABD5PCL9"/>
<gene>
    <name evidence="5" type="ORF">ACFO0N_11865</name>
</gene>
<dbReference type="Proteomes" id="UP001595921">
    <property type="component" value="Unassembled WGS sequence"/>
</dbReference>
<keyword evidence="2" id="KW-0732">Signal</keyword>
<dbReference type="PANTHER" id="PTHR34216">
    <property type="match status" value="1"/>
</dbReference>
<comment type="caution">
    <text evidence="5">The sequence shown here is derived from an EMBL/GenBank/DDBJ whole genome shotgun (WGS) entry which is preliminary data.</text>
</comment>
<accession>A0ABD5PCL9</accession>
<feature type="compositionally biased region" description="Low complexity" evidence="3">
    <location>
        <begin position="421"/>
        <end position="469"/>
    </location>
</feature>
<organism evidence="5 6">
    <name type="scientific">Halobium salinum</name>
    <dbReference type="NCBI Taxonomy" id="1364940"/>
    <lineage>
        <taxon>Archaea</taxon>
        <taxon>Methanobacteriati</taxon>
        <taxon>Methanobacteriota</taxon>
        <taxon>Stenosarchaea group</taxon>
        <taxon>Halobacteria</taxon>
        <taxon>Halobacteriales</taxon>
        <taxon>Haloferacaceae</taxon>
        <taxon>Halobium</taxon>
    </lineage>
</organism>
<dbReference type="EMBL" id="JBHSDS010000006">
    <property type="protein sequence ID" value="MFC4358637.1"/>
    <property type="molecule type" value="Genomic_DNA"/>
</dbReference>
<evidence type="ECO:0000256" key="1">
    <source>
        <dbReference type="ARBA" id="ARBA00004613"/>
    </source>
</evidence>
<dbReference type="CDD" id="cd10970">
    <property type="entry name" value="CE4_DAC_u1_6s"/>
    <property type="match status" value="1"/>
</dbReference>
<dbReference type="InterPro" id="IPR002509">
    <property type="entry name" value="NODB_dom"/>
</dbReference>
<dbReference type="InterPro" id="IPR051398">
    <property type="entry name" value="Polysacch_Deacetylase"/>
</dbReference>
<comment type="subcellular location">
    <subcellularLocation>
        <location evidence="1">Secreted</location>
    </subcellularLocation>
</comment>
<reference evidence="5 6" key="1">
    <citation type="journal article" date="2019" name="Int. J. Syst. Evol. Microbiol.">
        <title>The Global Catalogue of Microorganisms (GCM) 10K type strain sequencing project: providing services to taxonomists for standard genome sequencing and annotation.</title>
        <authorList>
            <consortium name="The Broad Institute Genomics Platform"/>
            <consortium name="The Broad Institute Genome Sequencing Center for Infectious Disease"/>
            <person name="Wu L."/>
            <person name="Ma J."/>
        </authorList>
    </citation>
    <scope>NUCLEOTIDE SEQUENCE [LARGE SCALE GENOMIC DNA]</scope>
    <source>
        <strain evidence="5 6">CGMCC 1.12553</strain>
    </source>
</reference>
<dbReference type="PANTHER" id="PTHR34216:SF3">
    <property type="entry name" value="POLY-BETA-1,6-N-ACETYL-D-GLUCOSAMINE N-DEACETYLASE"/>
    <property type="match status" value="1"/>
</dbReference>
<name>A0ABD5PCL9_9EURY</name>
<evidence type="ECO:0000259" key="4">
    <source>
        <dbReference type="Pfam" id="PF01522"/>
    </source>
</evidence>
<evidence type="ECO:0000313" key="5">
    <source>
        <dbReference type="EMBL" id="MFC4358637.1"/>
    </source>
</evidence>
<feature type="compositionally biased region" description="Low complexity" evidence="3">
    <location>
        <begin position="329"/>
        <end position="350"/>
    </location>
</feature>
<dbReference type="Gene3D" id="3.20.20.370">
    <property type="entry name" value="Glycoside hydrolase/deacetylase"/>
    <property type="match status" value="1"/>
</dbReference>
<protein>
    <submittedName>
        <fullName evidence="5">Polysaccharide deacetylase family protein</fullName>
    </submittedName>
</protein>
<evidence type="ECO:0000313" key="6">
    <source>
        <dbReference type="Proteomes" id="UP001595921"/>
    </source>
</evidence>
<dbReference type="RefSeq" id="WP_267623577.1">
    <property type="nucleotide sequence ID" value="NZ_JAODIW010000008.1"/>
</dbReference>